<dbReference type="Proteomes" id="UP001235133">
    <property type="component" value="Unassembled WGS sequence"/>
</dbReference>
<dbReference type="RefSeq" id="WP_308869073.1">
    <property type="nucleotide sequence ID" value="NZ_JAVFWO010000004.1"/>
</dbReference>
<keyword evidence="2" id="KW-0808">Transferase</keyword>
<dbReference type="SUPFAM" id="SSF55729">
    <property type="entry name" value="Acyl-CoA N-acyltransferases (Nat)"/>
    <property type="match status" value="1"/>
</dbReference>
<dbReference type="InterPro" id="IPR003484">
    <property type="entry name" value="NodA"/>
</dbReference>
<keyword evidence="2" id="KW-0012">Acyltransferase</keyword>
<evidence type="ECO:0000313" key="2">
    <source>
        <dbReference type="EMBL" id="MDQ7879448.1"/>
    </source>
</evidence>
<organism evidence="2 3">
    <name type="scientific">Microbacterium psychrotolerans</name>
    <dbReference type="NCBI Taxonomy" id="3068321"/>
    <lineage>
        <taxon>Bacteria</taxon>
        <taxon>Bacillati</taxon>
        <taxon>Actinomycetota</taxon>
        <taxon>Actinomycetes</taxon>
        <taxon>Micrococcales</taxon>
        <taxon>Microbacteriaceae</taxon>
        <taxon>Microbacterium</taxon>
    </lineage>
</organism>
<feature type="domain" description="N-acetyltransferase" evidence="1">
    <location>
        <begin position="8"/>
        <end position="151"/>
    </location>
</feature>
<dbReference type="EMBL" id="JAVFWO010000004">
    <property type="protein sequence ID" value="MDQ7879448.1"/>
    <property type="molecule type" value="Genomic_DNA"/>
</dbReference>
<name>A0ABU0Z4D2_9MICO</name>
<keyword evidence="3" id="KW-1185">Reference proteome</keyword>
<dbReference type="PROSITE" id="PS51186">
    <property type="entry name" value="GNAT"/>
    <property type="match status" value="1"/>
</dbReference>
<dbReference type="InterPro" id="IPR016181">
    <property type="entry name" value="Acyl_CoA_acyltransferase"/>
</dbReference>
<accession>A0ABU0Z4D2</accession>
<dbReference type="CDD" id="cd04301">
    <property type="entry name" value="NAT_SF"/>
    <property type="match status" value="1"/>
</dbReference>
<comment type="caution">
    <text evidence="2">The sequence shown here is derived from an EMBL/GenBank/DDBJ whole genome shotgun (WGS) entry which is preliminary data.</text>
</comment>
<evidence type="ECO:0000313" key="3">
    <source>
        <dbReference type="Proteomes" id="UP001235133"/>
    </source>
</evidence>
<dbReference type="GO" id="GO:0016746">
    <property type="term" value="F:acyltransferase activity"/>
    <property type="evidence" value="ECO:0007669"/>
    <property type="project" value="UniProtKB-KW"/>
</dbReference>
<dbReference type="InterPro" id="IPR000182">
    <property type="entry name" value="GNAT_dom"/>
</dbReference>
<dbReference type="Pfam" id="PF02474">
    <property type="entry name" value="NodA"/>
    <property type="match status" value="1"/>
</dbReference>
<sequence>MPEEFHVVTHRALTGSQRAALQRLFDSEYLAEYGAWDPDRPYGYSPASVHTLAFVDSELVAHVGFQVRTISVGEAEVTVAGTGGVLVDEVARGRGLGRRLMLCAQQEMRKNARIEFGYLGCREEVVPFYERAGWLRIRAIERHTSMQDPQATVVSSDGPLLIFPTRRVDWPVGDIDLRGTPW</sequence>
<dbReference type="EC" id="2.3.1.-" evidence="2"/>
<proteinExistence type="predicted"/>
<dbReference type="Gene3D" id="3.40.630.30">
    <property type="match status" value="1"/>
</dbReference>
<gene>
    <name evidence="2" type="ORF">Q9R08_15760</name>
</gene>
<reference evidence="2 3" key="1">
    <citation type="submission" date="2023-08" db="EMBL/GenBank/DDBJ databases">
        <title>Microbacterium psychrotolerans sp. nov., a psychrotolerant bacterium isolated from soil in Heilongjiang Province, China.</title>
        <authorList>
            <person name="An P."/>
            <person name="Zhao D."/>
            <person name="Xiang H."/>
        </authorList>
    </citation>
    <scope>NUCLEOTIDE SEQUENCE [LARGE SCALE GENOMIC DNA]</scope>
    <source>
        <strain evidence="2 3">QXD-8</strain>
    </source>
</reference>
<evidence type="ECO:0000259" key="1">
    <source>
        <dbReference type="PROSITE" id="PS51186"/>
    </source>
</evidence>
<protein>
    <submittedName>
        <fullName evidence="2">GNAT family N-acetyltransferase</fullName>
        <ecNumber evidence="2">2.3.1.-</ecNumber>
    </submittedName>
</protein>